<dbReference type="AlphaFoldDB" id="A0A2P2J9X9"/>
<protein>
    <submittedName>
        <fullName evidence="1">Uncharacterized protein</fullName>
    </submittedName>
</protein>
<proteinExistence type="predicted"/>
<accession>A0A2P2J9X9</accession>
<sequence>MSQCSDNQCVGLLTMFLEKNVTSPGQNFLGFLELNPCLRSIYFAGCNAAKPGFQAENEGLTNQIWKSSLVVKCQLLLEVLRLSSIKFPGQSS</sequence>
<reference evidence="1" key="1">
    <citation type="submission" date="2018-02" db="EMBL/GenBank/DDBJ databases">
        <title>Rhizophora mucronata_Transcriptome.</title>
        <authorList>
            <person name="Meera S.P."/>
            <person name="Sreeshan A."/>
            <person name="Augustine A."/>
        </authorList>
    </citation>
    <scope>NUCLEOTIDE SEQUENCE</scope>
    <source>
        <tissue evidence="1">Leaf</tissue>
    </source>
</reference>
<dbReference type="EMBL" id="GGEC01009813">
    <property type="protein sequence ID" value="MBW90296.1"/>
    <property type="molecule type" value="Transcribed_RNA"/>
</dbReference>
<evidence type="ECO:0000313" key="1">
    <source>
        <dbReference type="EMBL" id="MBW90296.1"/>
    </source>
</evidence>
<organism evidence="1">
    <name type="scientific">Rhizophora mucronata</name>
    <name type="common">Asiatic mangrove</name>
    <dbReference type="NCBI Taxonomy" id="61149"/>
    <lineage>
        <taxon>Eukaryota</taxon>
        <taxon>Viridiplantae</taxon>
        <taxon>Streptophyta</taxon>
        <taxon>Embryophyta</taxon>
        <taxon>Tracheophyta</taxon>
        <taxon>Spermatophyta</taxon>
        <taxon>Magnoliopsida</taxon>
        <taxon>eudicotyledons</taxon>
        <taxon>Gunneridae</taxon>
        <taxon>Pentapetalae</taxon>
        <taxon>rosids</taxon>
        <taxon>fabids</taxon>
        <taxon>Malpighiales</taxon>
        <taxon>Rhizophoraceae</taxon>
        <taxon>Rhizophora</taxon>
    </lineage>
</organism>
<name>A0A2P2J9X9_RHIMU</name>